<reference evidence="6 8" key="1">
    <citation type="journal article" date="2012" name="Nature">
        <title>Algal genomes reveal evolutionary mosaicism and the fate of nucleomorphs.</title>
        <authorList>
            <consortium name="DOE Joint Genome Institute"/>
            <person name="Curtis B.A."/>
            <person name="Tanifuji G."/>
            <person name="Burki F."/>
            <person name="Gruber A."/>
            <person name="Irimia M."/>
            <person name="Maruyama S."/>
            <person name="Arias M.C."/>
            <person name="Ball S.G."/>
            <person name="Gile G.H."/>
            <person name="Hirakawa Y."/>
            <person name="Hopkins J.F."/>
            <person name="Kuo A."/>
            <person name="Rensing S.A."/>
            <person name="Schmutz J."/>
            <person name="Symeonidi A."/>
            <person name="Elias M."/>
            <person name="Eveleigh R.J."/>
            <person name="Herman E.K."/>
            <person name="Klute M.J."/>
            <person name="Nakayama T."/>
            <person name="Obornik M."/>
            <person name="Reyes-Prieto A."/>
            <person name="Armbrust E.V."/>
            <person name="Aves S.J."/>
            <person name="Beiko R.G."/>
            <person name="Coutinho P."/>
            <person name="Dacks J.B."/>
            <person name="Durnford D.G."/>
            <person name="Fast N.M."/>
            <person name="Green B.R."/>
            <person name="Grisdale C.J."/>
            <person name="Hempel F."/>
            <person name="Henrissat B."/>
            <person name="Hoppner M.P."/>
            <person name="Ishida K."/>
            <person name="Kim E."/>
            <person name="Koreny L."/>
            <person name="Kroth P.G."/>
            <person name="Liu Y."/>
            <person name="Malik S.B."/>
            <person name="Maier U.G."/>
            <person name="McRose D."/>
            <person name="Mock T."/>
            <person name="Neilson J.A."/>
            <person name="Onodera N.T."/>
            <person name="Poole A.M."/>
            <person name="Pritham E.J."/>
            <person name="Richards T.A."/>
            <person name="Rocap G."/>
            <person name="Roy S.W."/>
            <person name="Sarai C."/>
            <person name="Schaack S."/>
            <person name="Shirato S."/>
            <person name="Slamovits C.H."/>
            <person name="Spencer D.F."/>
            <person name="Suzuki S."/>
            <person name="Worden A.Z."/>
            <person name="Zauner S."/>
            <person name="Barry K."/>
            <person name="Bell C."/>
            <person name="Bharti A.K."/>
            <person name="Crow J.A."/>
            <person name="Grimwood J."/>
            <person name="Kramer R."/>
            <person name="Lindquist E."/>
            <person name="Lucas S."/>
            <person name="Salamov A."/>
            <person name="McFadden G.I."/>
            <person name="Lane C.E."/>
            <person name="Keeling P.J."/>
            <person name="Gray M.W."/>
            <person name="Grigoriev I.V."/>
            <person name="Archibald J.M."/>
        </authorList>
    </citation>
    <scope>NUCLEOTIDE SEQUENCE</scope>
    <source>
        <strain evidence="6 8">CCMP2712</strain>
    </source>
</reference>
<dbReference type="OrthoDB" id="73901at2759"/>
<dbReference type="KEGG" id="gtt:GUITHDRAFT_135702"/>
<keyword evidence="4" id="KW-0813">Transport</keyword>
<reference evidence="8" key="2">
    <citation type="submission" date="2012-11" db="EMBL/GenBank/DDBJ databases">
        <authorList>
            <person name="Kuo A."/>
            <person name="Curtis B.A."/>
            <person name="Tanifuji G."/>
            <person name="Burki F."/>
            <person name="Gruber A."/>
            <person name="Irimia M."/>
            <person name="Maruyama S."/>
            <person name="Arias M.C."/>
            <person name="Ball S.G."/>
            <person name="Gile G.H."/>
            <person name="Hirakawa Y."/>
            <person name="Hopkins J.F."/>
            <person name="Rensing S.A."/>
            <person name="Schmutz J."/>
            <person name="Symeonidi A."/>
            <person name="Elias M."/>
            <person name="Eveleigh R.J."/>
            <person name="Herman E.K."/>
            <person name="Klute M.J."/>
            <person name="Nakayama T."/>
            <person name="Obornik M."/>
            <person name="Reyes-Prieto A."/>
            <person name="Armbrust E.V."/>
            <person name="Aves S.J."/>
            <person name="Beiko R.G."/>
            <person name="Coutinho P."/>
            <person name="Dacks J.B."/>
            <person name="Durnford D.G."/>
            <person name="Fast N.M."/>
            <person name="Green B.R."/>
            <person name="Grisdale C."/>
            <person name="Hempe F."/>
            <person name="Henrissat B."/>
            <person name="Hoppner M.P."/>
            <person name="Ishida K.-I."/>
            <person name="Kim E."/>
            <person name="Koreny L."/>
            <person name="Kroth P.G."/>
            <person name="Liu Y."/>
            <person name="Malik S.-B."/>
            <person name="Maier U.G."/>
            <person name="McRose D."/>
            <person name="Mock T."/>
            <person name="Neilson J.A."/>
            <person name="Onodera N.T."/>
            <person name="Poole A.M."/>
            <person name="Pritham E.J."/>
            <person name="Richards T.A."/>
            <person name="Rocap G."/>
            <person name="Roy S.W."/>
            <person name="Sarai C."/>
            <person name="Schaack S."/>
            <person name="Shirato S."/>
            <person name="Slamovits C.H."/>
            <person name="Spencer D.F."/>
            <person name="Suzuki S."/>
            <person name="Worden A.Z."/>
            <person name="Zauner S."/>
            <person name="Barry K."/>
            <person name="Bell C."/>
            <person name="Bharti A.K."/>
            <person name="Crow J.A."/>
            <person name="Grimwood J."/>
            <person name="Kramer R."/>
            <person name="Lindquist E."/>
            <person name="Lucas S."/>
            <person name="Salamov A."/>
            <person name="McFadden G.I."/>
            <person name="Lane C.E."/>
            <person name="Keeling P.J."/>
            <person name="Gray M.W."/>
            <person name="Grigoriev I.V."/>
            <person name="Archibald J.M."/>
        </authorList>
    </citation>
    <scope>NUCLEOTIDE SEQUENCE</scope>
    <source>
        <strain evidence="8">CCMP2712</strain>
    </source>
</reference>
<dbReference type="STRING" id="905079.L1JPN3"/>
<dbReference type="eggNOG" id="KOG3386">
    <property type="taxonomic scope" value="Eukaryota"/>
</dbReference>
<evidence type="ECO:0000313" key="7">
    <source>
        <dbReference type="EnsemblProtists" id="EKX50028"/>
    </source>
</evidence>
<protein>
    <recommendedName>
        <fullName evidence="4">Copper transport protein</fullName>
    </recommendedName>
</protein>
<evidence type="ECO:0000256" key="2">
    <source>
        <dbReference type="ARBA" id="ARBA00022989"/>
    </source>
</evidence>
<dbReference type="PANTHER" id="PTHR12483">
    <property type="entry name" value="SOLUTE CARRIER FAMILY 31 COPPER TRANSPORTERS"/>
    <property type="match status" value="1"/>
</dbReference>
<feature type="region of interest" description="Disordered" evidence="5">
    <location>
        <begin position="1"/>
        <end position="49"/>
    </location>
</feature>
<evidence type="ECO:0000313" key="6">
    <source>
        <dbReference type="EMBL" id="EKX50028.1"/>
    </source>
</evidence>
<dbReference type="Pfam" id="PF04145">
    <property type="entry name" value="Ctr"/>
    <property type="match status" value="1"/>
</dbReference>
<feature type="compositionally biased region" description="Acidic residues" evidence="5">
    <location>
        <begin position="21"/>
        <end position="34"/>
    </location>
</feature>
<comment type="subcellular location">
    <subcellularLocation>
        <location evidence="4">Membrane</location>
        <topology evidence="4">Multi-pass membrane protein</topology>
    </subcellularLocation>
</comment>
<comment type="similarity">
    <text evidence="4">Belongs to the copper transporter (Ctr) (TC 1.A.56) family. SLC31A subfamily.</text>
</comment>
<keyword evidence="4" id="KW-0406">Ion transport</keyword>
<dbReference type="EnsemblProtists" id="EKX50028">
    <property type="protein sequence ID" value="EKX50028"/>
    <property type="gene ID" value="GUITHDRAFT_135702"/>
</dbReference>
<keyword evidence="8" id="KW-1185">Reference proteome</keyword>
<dbReference type="OMA" id="FKEWVPR"/>
<organism evidence="6">
    <name type="scientific">Guillardia theta (strain CCMP2712)</name>
    <name type="common">Cryptophyte</name>
    <dbReference type="NCBI Taxonomy" id="905079"/>
    <lineage>
        <taxon>Eukaryota</taxon>
        <taxon>Cryptophyceae</taxon>
        <taxon>Pyrenomonadales</taxon>
        <taxon>Geminigeraceae</taxon>
        <taxon>Guillardia</taxon>
    </lineage>
</organism>
<dbReference type="InterPro" id="IPR007274">
    <property type="entry name" value="Cop_transporter"/>
</dbReference>
<dbReference type="GeneID" id="17306756"/>
<dbReference type="RefSeq" id="XP_005837008.1">
    <property type="nucleotide sequence ID" value="XM_005836951.1"/>
</dbReference>
<evidence type="ECO:0000256" key="1">
    <source>
        <dbReference type="ARBA" id="ARBA00022692"/>
    </source>
</evidence>
<feature type="transmembrane region" description="Helical" evidence="4">
    <location>
        <begin position="404"/>
        <end position="423"/>
    </location>
</feature>
<keyword evidence="1 4" id="KW-0812">Transmembrane</keyword>
<dbReference type="AlphaFoldDB" id="L1JPN3"/>
<dbReference type="GO" id="GO:0016020">
    <property type="term" value="C:membrane"/>
    <property type="evidence" value="ECO:0007669"/>
    <property type="project" value="UniProtKB-SubCell"/>
</dbReference>
<accession>L1JPN3</accession>
<evidence type="ECO:0000256" key="3">
    <source>
        <dbReference type="ARBA" id="ARBA00023136"/>
    </source>
</evidence>
<dbReference type="Proteomes" id="UP000011087">
    <property type="component" value="Unassembled WGS sequence"/>
</dbReference>
<keyword evidence="4" id="KW-0187">Copper transport</keyword>
<feature type="compositionally biased region" description="Basic and acidic residues" evidence="5">
    <location>
        <begin position="7"/>
        <end position="20"/>
    </location>
</feature>
<proteinExistence type="inferred from homology"/>
<name>L1JPN3_GUITC</name>
<dbReference type="GO" id="GO:0005375">
    <property type="term" value="F:copper ion transmembrane transporter activity"/>
    <property type="evidence" value="ECO:0007669"/>
    <property type="project" value="UniProtKB-UniRule"/>
</dbReference>
<evidence type="ECO:0000313" key="8">
    <source>
        <dbReference type="Proteomes" id="UP000011087"/>
    </source>
</evidence>
<sequence>MNAKAKVGREKEKETEKKKDEDEDEDEDENEEEEEKQKQKQKEVKVKEKETELVRKRRVPASKIRHNLGALMRICFVFLLHLNLSDRVDLRADDTEAVLDDINSVCTHAPWLSGCSIKRSCEDGRMNGNFCLRWSLLSDLCSAQVKEDVKVTGLAGCSNYTKLCQRNDTAVRQCKDPNLQHVPGLISSQQSLESVSALCKEMPDMQGCSQCSAATFASCPDPLGTLSRLCLSMMMADCKPWSEMCAEVCWQSQGGLTAFCGEDSEGECSGVMQMYFHFGFNDYILFKRWVPCSVPRYTWSCLAIILMGVMDILLKVAKLRLEISFALSEAAGRESSEAEESTSSELLEMTTSLRRNVREMEDVHLLPQSYRELRQNMCRGALAGMTLALDYSLMFIAMTFNVGLFTSVCLGIGFGHVLFGHHFKLNKASLPLVSLFFLTHMQDASKTLQRACCS</sequence>
<keyword evidence="4" id="KW-0186">Copper</keyword>
<feature type="compositionally biased region" description="Basic and acidic residues" evidence="5">
    <location>
        <begin position="35"/>
        <end position="49"/>
    </location>
</feature>
<dbReference type="HOGENOM" id="CLU_603328_0_0_1"/>
<evidence type="ECO:0000256" key="4">
    <source>
        <dbReference type="RuleBase" id="RU367022"/>
    </source>
</evidence>
<keyword evidence="3 4" id="KW-0472">Membrane</keyword>
<gene>
    <name evidence="6" type="ORF">GUITHDRAFT_135702</name>
</gene>
<dbReference type="EMBL" id="JH992980">
    <property type="protein sequence ID" value="EKX50028.1"/>
    <property type="molecule type" value="Genomic_DNA"/>
</dbReference>
<dbReference type="PaxDb" id="55529-EKX50028"/>
<keyword evidence="2 4" id="KW-1133">Transmembrane helix</keyword>
<evidence type="ECO:0000256" key="5">
    <source>
        <dbReference type="SAM" id="MobiDB-lite"/>
    </source>
</evidence>
<reference evidence="7" key="3">
    <citation type="submission" date="2016-03" db="UniProtKB">
        <authorList>
            <consortium name="EnsemblProtists"/>
        </authorList>
    </citation>
    <scope>IDENTIFICATION</scope>
</reference>